<gene>
    <name evidence="1" type="ORF">ACIBP5_37055</name>
</gene>
<keyword evidence="2" id="KW-1185">Reference proteome</keyword>
<accession>A0ABW8AFQ2</accession>
<dbReference type="InterPro" id="IPR012964">
    <property type="entry name" value="DUF1702"/>
</dbReference>
<protein>
    <submittedName>
        <fullName evidence="1">DUF1702 family protein</fullName>
    </submittedName>
</protein>
<dbReference type="RefSeq" id="WP_101783310.1">
    <property type="nucleotide sequence ID" value="NZ_JBITMB010000015.1"/>
</dbReference>
<dbReference type="Pfam" id="PF08012">
    <property type="entry name" value="DUF1702"/>
    <property type="match status" value="1"/>
</dbReference>
<organism evidence="1 2">
    <name type="scientific">Nonomuraea indica</name>
    <dbReference type="NCBI Taxonomy" id="1581193"/>
    <lineage>
        <taxon>Bacteria</taxon>
        <taxon>Bacillati</taxon>
        <taxon>Actinomycetota</taxon>
        <taxon>Actinomycetes</taxon>
        <taxon>Streptosporangiales</taxon>
        <taxon>Streptosporangiaceae</taxon>
        <taxon>Nonomuraea</taxon>
    </lineage>
</organism>
<dbReference type="Proteomes" id="UP001612928">
    <property type="component" value="Unassembled WGS sequence"/>
</dbReference>
<proteinExistence type="predicted"/>
<dbReference type="EMBL" id="JBITMB010000015">
    <property type="protein sequence ID" value="MFI7445609.1"/>
    <property type="molecule type" value="Genomic_DNA"/>
</dbReference>
<evidence type="ECO:0000313" key="1">
    <source>
        <dbReference type="EMBL" id="MFI7445609.1"/>
    </source>
</evidence>
<comment type="caution">
    <text evidence="1">The sequence shown here is derived from an EMBL/GenBank/DDBJ whole genome shotgun (WGS) entry which is preliminary data.</text>
</comment>
<name>A0ABW8AFQ2_9ACTN</name>
<evidence type="ECO:0000313" key="2">
    <source>
        <dbReference type="Proteomes" id="UP001612928"/>
    </source>
</evidence>
<reference evidence="1 2" key="1">
    <citation type="submission" date="2024-10" db="EMBL/GenBank/DDBJ databases">
        <title>The Natural Products Discovery Center: Release of the First 8490 Sequenced Strains for Exploring Actinobacteria Biosynthetic Diversity.</title>
        <authorList>
            <person name="Kalkreuter E."/>
            <person name="Kautsar S.A."/>
            <person name="Yang D."/>
            <person name="Bader C.D."/>
            <person name="Teijaro C.N."/>
            <person name="Fluegel L."/>
            <person name="Davis C.M."/>
            <person name="Simpson J.R."/>
            <person name="Lauterbach L."/>
            <person name="Steele A.D."/>
            <person name="Gui C."/>
            <person name="Meng S."/>
            <person name="Li G."/>
            <person name="Viehrig K."/>
            <person name="Ye F."/>
            <person name="Su P."/>
            <person name="Kiefer A.F."/>
            <person name="Nichols A."/>
            <person name="Cepeda A.J."/>
            <person name="Yan W."/>
            <person name="Fan B."/>
            <person name="Jiang Y."/>
            <person name="Adhikari A."/>
            <person name="Zheng C.-J."/>
            <person name="Schuster L."/>
            <person name="Cowan T.M."/>
            <person name="Smanski M.J."/>
            <person name="Chevrette M.G."/>
            <person name="De Carvalho L.P.S."/>
            <person name="Shen B."/>
        </authorList>
    </citation>
    <scope>NUCLEOTIDE SEQUENCE [LARGE SCALE GENOMIC DNA]</scope>
    <source>
        <strain evidence="1 2">NPDC049503</strain>
    </source>
</reference>
<sequence length="300" mass="33015">MVPTRLFRLPENRLTGFVPRSSPVEKSLLEVVAAFGEGYNRALTGELDVGDLPRHLHGFAFEGAAMSCTLLDTITMSGDRRLRALTESTGGAYVHLIHVGAGWALARLRRTRWPGIGDPMLRWLAWDGWGFHQAYFKPRRVFHDHWIERGARGVTRPMRDQGTGRALWFHAGADPEQIARVIGAYPQHRRSDLWAGIGLAAAYTGVSDRLDDLLAAGAGHRAHLAQGAAFAAKAHVLGGHVPPGSARAVETLTGVGPAQAAWWTDQALARIPRPGSPHDYETWRAEIRETFERHAEGVLR</sequence>